<dbReference type="Gramene" id="AET2Gv20479900.4">
    <property type="protein sequence ID" value="AET2Gv20479900.4"/>
    <property type="gene ID" value="AET2Gv20479900"/>
</dbReference>
<dbReference type="EnsemblPlants" id="AET2Gv20479900.23">
    <property type="protein sequence ID" value="AET2Gv20479900.23"/>
    <property type="gene ID" value="AET2Gv20479900"/>
</dbReference>
<dbReference type="EnsemblPlants" id="AET2Gv20479900.11">
    <property type="protein sequence ID" value="AET2Gv20479900.11"/>
    <property type="gene ID" value="AET2Gv20479900"/>
</dbReference>
<reference evidence="2" key="2">
    <citation type="journal article" date="2017" name="Nat. Plants">
        <title>The Aegilops tauschii genome reveals multiple impacts of transposons.</title>
        <authorList>
            <person name="Zhao G."/>
            <person name="Zou C."/>
            <person name="Li K."/>
            <person name="Wang K."/>
            <person name="Li T."/>
            <person name="Gao L."/>
            <person name="Zhang X."/>
            <person name="Wang H."/>
            <person name="Yang Z."/>
            <person name="Liu X."/>
            <person name="Jiang W."/>
            <person name="Mao L."/>
            <person name="Kong X."/>
            <person name="Jiao Y."/>
            <person name="Jia J."/>
        </authorList>
    </citation>
    <scope>NUCLEOTIDE SEQUENCE [LARGE SCALE GENOMIC DNA]</scope>
    <source>
        <strain evidence="2">cv. AL8/78</strain>
    </source>
</reference>
<dbReference type="Gramene" id="AET2Gv20479900.6">
    <property type="protein sequence ID" value="AET2Gv20479900.6"/>
    <property type="gene ID" value="AET2Gv20479900"/>
</dbReference>
<reference evidence="1" key="5">
    <citation type="journal article" date="2021" name="G3 (Bethesda)">
        <title>Aegilops tauschii genome assembly Aet v5.0 features greater sequence contiguity and improved annotation.</title>
        <authorList>
            <person name="Wang L."/>
            <person name="Zhu T."/>
            <person name="Rodriguez J.C."/>
            <person name="Deal K.R."/>
            <person name="Dubcovsky J."/>
            <person name="McGuire P.E."/>
            <person name="Lux T."/>
            <person name="Spannagl M."/>
            <person name="Mayer K.F.X."/>
            <person name="Baldrich P."/>
            <person name="Meyers B.C."/>
            <person name="Huo N."/>
            <person name="Gu Y.Q."/>
            <person name="Zhou H."/>
            <person name="Devos K.M."/>
            <person name="Bennetzen J.L."/>
            <person name="Unver T."/>
            <person name="Budak H."/>
            <person name="Gulick P.J."/>
            <person name="Galiba G."/>
            <person name="Kalapos B."/>
            <person name="Nelson D.R."/>
            <person name="Li P."/>
            <person name="You F.M."/>
            <person name="Luo M.C."/>
            <person name="Dvorak J."/>
        </authorList>
    </citation>
    <scope>NUCLEOTIDE SEQUENCE [LARGE SCALE GENOMIC DNA]</scope>
    <source>
        <strain evidence="1">cv. AL8/78</strain>
    </source>
</reference>
<reference evidence="1" key="3">
    <citation type="journal article" date="2017" name="Nature">
        <title>Genome sequence of the progenitor of the wheat D genome Aegilops tauschii.</title>
        <authorList>
            <person name="Luo M.C."/>
            <person name="Gu Y.Q."/>
            <person name="Puiu D."/>
            <person name="Wang H."/>
            <person name="Twardziok S.O."/>
            <person name="Deal K.R."/>
            <person name="Huo N."/>
            <person name="Zhu T."/>
            <person name="Wang L."/>
            <person name="Wang Y."/>
            <person name="McGuire P.E."/>
            <person name="Liu S."/>
            <person name="Long H."/>
            <person name="Ramasamy R.K."/>
            <person name="Rodriguez J.C."/>
            <person name="Van S.L."/>
            <person name="Yuan L."/>
            <person name="Wang Z."/>
            <person name="Xia Z."/>
            <person name="Xiao L."/>
            <person name="Anderson O.D."/>
            <person name="Ouyang S."/>
            <person name="Liang Y."/>
            <person name="Zimin A.V."/>
            <person name="Pertea G."/>
            <person name="Qi P."/>
            <person name="Bennetzen J.L."/>
            <person name="Dai X."/>
            <person name="Dawson M.W."/>
            <person name="Muller H.G."/>
            <person name="Kugler K."/>
            <person name="Rivarola-Duarte L."/>
            <person name="Spannagl M."/>
            <person name="Mayer K.F.X."/>
            <person name="Lu F.H."/>
            <person name="Bevan M.W."/>
            <person name="Leroy P."/>
            <person name="Li P."/>
            <person name="You F.M."/>
            <person name="Sun Q."/>
            <person name="Liu Z."/>
            <person name="Lyons E."/>
            <person name="Wicker T."/>
            <person name="Salzberg S.L."/>
            <person name="Devos K.M."/>
            <person name="Dvorak J."/>
        </authorList>
    </citation>
    <scope>NUCLEOTIDE SEQUENCE [LARGE SCALE GENOMIC DNA]</scope>
    <source>
        <strain evidence="1">cv. AL8/78</strain>
    </source>
</reference>
<dbReference type="Gramene" id="AET2Gv20479900.17">
    <property type="protein sequence ID" value="AET2Gv20479900.17"/>
    <property type="gene ID" value="AET2Gv20479900"/>
</dbReference>
<dbReference type="AlphaFoldDB" id="A0A453BEP7"/>
<protein>
    <submittedName>
        <fullName evidence="1">Uncharacterized protein</fullName>
    </submittedName>
</protein>
<dbReference type="EnsemblPlants" id="AET2Gv20479900.7">
    <property type="protein sequence ID" value="AET2Gv20479900.7"/>
    <property type="gene ID" value="AET2Gv20479900"/>
</dbReference>
<dbReference type="EnsemblPlants" id="AET2Gv20479900.4">
    <property type="protein sequence ID" value="AET2Gv20479900.4"/>
    <property type="gene ID" value="AET2Gv20479900"/>
</dbReference>
<reference evidence="1" key="4">
    <citation type="submission" date="2019-03" db="UniProtKB">
        <authorList>
            <consortium name="EnsemblPlants"/>
        </authorList>
    </citation>
    <scope>IDENTIFICATION</scope>
</reference>
<dbReference type="EnsemblPlants" id="AET2Gv20479900.12">
    <property type="protein sequence ID" value="AET2Gv20479900.12"/>
    <property type="gene ID" value="AET2Gv20479900"/>
</dbReference>
<dbReference type="EnsemblPlants" id="AET2Gv20479900.21">
    <property type="protein sequence ID" value="AET2Gv20479900.21"/>
    <property type="gene ID" value="AET2Gv20479900"/>
</dbReference>
<evidence type="ECO:0000313" key="1">
    <source>
        <dbReference type="EnsemblPlants" id="AET2Gv20479900.17"/>
    </source>
</evidence>
<dbReference type="EnsemblPlants" id="AET2Gv20479900.20">
    <property type="protein sequence ID" value="AET2Gv20479900.20"/>
    <property type="gene ID" value="AET2Gv20479900"/>
</dbReference>
<dbReference type="Gramene" id="AET2Gv20479900.12">
    <property type="protein sequence ID" value="AET2Gv20479900.12"/>
    <property type="gene ID" value="AET2Gv20479900"/>
</dbReference>
<dbReference type="EnsemblPlants" id="AET2Gv20479900.17">
    <property type="protein sequence ID" value="AET2Gv20479900.17"/>
    <property type="gene ID" value="AET2Gv20479900"/>
</dbReference>
<evidence type="ECO:0000313" key="2">
    <source>
        <dbReference type="Proteomes" id="UP000015105"/>
    </source>
</evidence>
<dbReference type="Gramene" id="AET2Gv20479900.7">
    <property type="protein sequence ID" value="AET2Gv20479900.7"/>
    <property type="gene ID" value="AET2Gv20479900"/>
</dbReference>
<name>A0A453BEP7_AEGTS</name>
<dbReference type="EnsemblPlants" id="AET2Gv20479900.6">
    <property type="protein sequence ID" value="AET2Gv20479900.6"/>
    <property type="gene ID" value="AET2Gv20479900"/>
</dbReference>
<dbReference type="Proteomes" id="UP000015105">
    <property type="component" value="Chromosome 2D"/>
</dbReference>
<dbReference type="Gramene" id="AET2Gv20479900.20">
    <property type="protein sequence ID" value="AET2Gv20479900.20"/>
    <property type="gene ID" value="AET2Gv20479900"/>
</dbReference>
<dbReference type="Gramene" id="AET2Gv20479900.11">
    <property type="protein sequence ID" value="AET2Gv20479900.11"/>
    <property type="gene ID" value="AET2Gv20479900"/>
</dbReference>
<dbReference type="EnsemblPlants" id="AET2Gv20479900.10">
    <property type="protein sequence ID" value="AET2Gv20479900.10"/>
    <property type="gene ID" value="AET2Gv20479900"/>
</dbReference>
<dbReference type="Gramene" id="AET2Gv20479900.23">
    <property type="protein sequence ID" value="AET2Gv20479900.23"/>
    <property type="gene ID" value="AET2Gv20479900"/>
</dbReference>
<dbReference type="Gramene" id="AET2Gv20479900.10">
    <property type="protein sequence ID" value="AET2Gv20479900.10"/>
    <property type="gene ID" value="AET2Gv20479900"/>
</dbReference>
<dbReference type="Gramene" id="AET2Gv20479900.21">
    <property type="protein sequence ID" value="AET2Gv20479900.21"/>
    <property type="gene ID" value="AET2Gv20479900"/>
</dbReference>
<sequence>MGLKVMLMIMPFSDLRAVNLYGIVHISSRSLPKGLYSLDLSLNKIMLRGSGN</sequence>
<keyword evidence="2" id="KW-1185">Reference proteome</keyword>
<reference evidence="2" key="1">
    <citation type="journal article" date="2014" name="Science">
        <title>Ancient hybridizations among the ancestral genomes of bread wheat.</title>
        <authorList>
            <consortium name="International Wheat Genome Sequencing Consortium,"/>
            <person name="Marcussen T."/>
            <person name="Sandve S.R."/>
            <person name="Heier L."/>
            <person name="Spannagl M."/>
            <person name="Pfeifer M."/>
            <person name="Jakobsen K.S."/>
            <person name="Wulff B.B."/>
            <person name="Steuernagel B."/>
            <person name="Mayer K.F."/>
            <person name="Olsen O.A."/>
        </authorList>
    </citation>
    <scope>NUCLEOTIDE SEQUENCE [LARGE SCALE GENOMIC DNA]</scope>
    <source>
        <strain evidence="2">cv. AL8/78</strain>
    </source>
</reference>
<organism evidence="1 2">
    <name type="scientific">Aegilops tauschii subsp. strangulata</name>
    <name type="common">Goatgrass</name>
    <dbReference type="NCBI Taxonomy" id="200361"/>
    <lineage>
        <taxon>Eukaryota</taxon>
        <taxon>Viridiplantae</taxon>
        <taxon>Streptophyta</taxon>
        <taxon>Embryophyta</taxon>
        <taxon>Tracheophyta</taxon>
        <taxon>Spermatophyta</taxon>
        <taxon>Magnoliopsida</taxon>
        <taxon>Liliopsida</taxon>
        <taxon>Poales</taxon>
        <taxon>Poaceae</taxon>
        <taxon>BOP clade</taxon>
        <taxon>Pooideae</taxon>
        <taxon>Triticodae</taxon>
        <taxon>Triticeae</taxon>
        <taxon>Triticinae</taxon>
        <taxon>Aegilops</taxon>
    </lineage>
</organism>
<accession>A0A453BEP7</accession>
<proteinExistence type="predicted"/>